<feature type="compositionally biased region" description="Basic and acidic residues" evidence="1">
    <location>
        <begin position="177"/>
        <end position="187"/>
    </location>
</feature>
<reference evidence="3" key="2">
    <citation type="submission" date="2020-10" db="UniProtKB">
        <authorList>
            <consortium name="WormBaseParasite"/>
        </authorList>
    </citation>
    <scope>IDENTIFICATION</scope>
</reference>
<dbReference type="AlphaFoldDB" id="A0A7E4ZYZ6"/>
<feature type="compositionally biased region" description="Polar residues" evidence="1">
    <location>
        <begin position="146"/>
        <end position="158"/>
    </location>
</feature>
<evidence type="ECO:0000313" key="2">
    <source>
        <dbReference type="Proteomes" id="UP000492821"/>
    </source>
</evidence>
<protein>
    <submittedName>
        <fullName evidence="3">Secreted protein</fullName>
    </submittedName>
</protein>
<evidence type="ECO:0000256" key="1">
    <source>
        <dbReference type="SAM" id="MobiDB-lite"/>
    </source>
</evidence>
<organism evidence="2 3">
    <name type="scientific">Panagrellus redivivus</name>
    <name type="common">Microworm</name>
    <dbReference type="NCBI Taxonomy" id="6233"/>
    <lineage>
        <taxon>Eukaryota</taxon>
        <taxon>Metazoa</taxon>
        <taxon>Ecdysozoa</taxon>
        <taxon>Nematoda</taxon>
        <taxon>Chromadorea</taxon>
        <taxon>Rhabditida</taxon>
        <taxon>Tylenchina</taxon>
        <taxon>Panagrolaimomorpha</taxon>
        <taxon>Panagrolaimoidea</taxon>
        <taxon>Panagrolaimidae</taxon>
        <taxon>Panagrellus</taxon>
    </lineage>
</organism>
<dbReference type="Proteomes" id="UP000492821">
    <property type="component" value="Unassembled WGS sequence"/>
</dbReference>
<dbReference type="WBParaSite" id="Pan_g4477.t1">
    <property type="protein sequence ID" value="Pan_g4477.t1"/>
    <property type="gene ID" value="Pan_g4477"/>
</dbReference>
<keyword evidence="2" id="KW-1185">Reference proteome</keyword>
<sequence length="187" mass="21138">MFCRHKVPFLGLLTFSPPPHRTGPEVVTTTVPIKVAARPLFELRRSKSIAAVDIGFTHIVRARTARRSISVGRRLKLAISGFFTSRFIDPFVPQRPEYNDQQAPQPRRNPWRACRNRHEQVARRSARNRKPVVTRFEADSPENETCGPSDTSNDNGNEPTDAPAATSTNNGRIHPMILRERVPSNHN</sequence>
<name>A0A7E4ZYZ6_PANRE</name>
<proteinExistence type="predicted"/>
<evidence type="ECO:0000313" key="3">
    <source>
        <dbReference type="WBParaSite" id="Pan_g4477.t1"/>
    </source>
</evidence>
<reference evidence="2" key="1">
    <citation type="journal article" date="2013" name="Genetics">
        <title>The draft genome and transcriptome of Panagrellus redivivus are shaped by the harsh demands of a free-living lifestyle.</title>
        <authorList>
            <person name="Srinivasan J."/>
            <person name="Dillman A.R."/>
            <person name="Macchietto M.G."/>
            <person name="Heikkinen L."/>
            <person name="Lakso M."/>
            <person name="Fracchia K.M."/>
            <person name="Antoshechkin I."/>
            <person name="Mortazavi A."/>
            <person name="Wong G."/>
            <person name="Sternberg P.W."/>
        </authorList>
    </citation>
    <scope>NUCLEOTIDE SEQUENCE [LARGE SCALE GENOMIC DNA]</scope>
    <source>
        <strain evidence="2">MT8872</strain>
    </source>
</reference>
<accession>A0A7E4ZYZ6</accession>
<feature type="region of interest" description="Disordered" evidence="1">
    <location>
        <begin position="93"/>
        <end position="187"/>
    </location>
</feature>